<name>A0A6J7EVA2_9ZZZZ</name>
<dbReference type="AlphaFoldDB" id="A0A6J7EVA2"/>
<gene>
    <name evidence="2" type="ORF">UFOPK3472_01198</name>
</gene>
<organism evidence="2">
    <name type="scientific">freshwater metagenome</name>
    <dbReference type="NCBI Taxonomy" id="449393"/>
    <lineage>
        <taxon>unclassified sequences</taxon>
        <taxon>metagenomes</taxon>
        <taxon>ecological metagenomes</taxon>
    </lineage>
</organism>
<proteinExistence type="predicted"/>
<sequence length="73" mass="7481">MVKVTDLANVPPPEQTSPVGLGKVPAASGPGRTVAVSDRAASVMSGCAYPVYLACYPSEGKSPRVFSAARFVL</sequence>
<feature type="region of interest" description="Disordered" evidence="1">
    <location>
        <begin position="1"/>
        <end position="26"/>
    </location>
</feature>
<evidence type="ECO:0000313" key="2">
    <source>
        <dbReference type="EMBL" id="CAB4885488.1"/>
    </source>
</evidence>
<protein>
    <submittedName>
        <fullName evidence="2">Unannotated protein</fullName>
    </submittedName>
</protein>
<evidence type="ECO:0000256" key="1">
    <source>
        <dbReference type="SAM" id="MobiDB-lite"/>
    </source>
</evidence>
<reference evidence="2" key="1">
    <citation type="submission" date="2020-05" db="EMBL/GenBank/DDBJ databases">
        <authorList>
            <person name="Chiriac C."/>
            <person name="Salcher M."/>
            <person name="Ghai R."/>
            <person name="Kavagutti S V."/>
        </authorList>
    </citation>
    <scope>NUCLEOTIDE SEQUENCE</scope>
</reference>
<dbReference type="EMBL" id="CAFBLX010000061">
    <property type="protein sequence ID" value="CAB4885488.1"/>
    <property type="molecule type" value="Genomic_DNA"/>
</dbReference>
<accession>A0A6J7EVA2</accession>